<dbReference type="Pfam" id="PF00651">
    <property type="entry name" value="BTB"/>
    <property type="match status" value="1"/>
</dbReference>
<evidence type="ECO:0000259" key="3">
    <source>
        <dbReference type="PROSITE" id="PS50097"/>
    </source>
</evidence>
<dbReference type="PANTHER" id="PTHR45774:SF3">
    <property type="entry name" value="BTB (POZ) DOMAIN-CONTAINING 2B-RELATED"/>
    <property type="match status" value="1"/>
</dbReference>
<dbReference type="Proteomes" id="UP001159428">
    <property type="component" value="Unassembled WGS sequence"/>
</dbReference>
<organism evidence="4 5">
    <name type="scientific">Pocillopora meandrina</name>
    <dbReference type="NCBI Taxonomy" id="46732"/>
    <lineage>
        <taxon>Eukaryota</taxon>
        <taxon>Metazoa</taxon>
        <taxon>Cnidaria</taxon>
        <taxon>Anthozoa</taxon>
        <taxon>Hexacorallia</taxon>
        <taxon>Scleractinia</taxon>
        <taxon>Astrocoeniina</taxon>
        <taxon>Pocilloporidae</taxon>
        <taxon>Pocillopora</taxon>
    </lineage>
</organism>
<gene>
    <name evidence="4" type="ORF">PMEA_00026840</name>
</gene>
<dbReference type="InterPro" id="IPR012983">
    <property type="entry name" value="PHR"/>
</dbReference>
<dbReference type="PANTHER" id="PTHR45774">
    <property type="entry name" value="BTB/POZ DOMAIN-CONTAINING"/>
    <property type="match status" value="1"/>
</dbReference>
<keyword evidence="2" id="KW-0963">Cytoplasm</keyword>
<dbReference type="SMART" id="SM00225">
    <property type="entry name" value="BTB"/>
    <property type="match status" value="1"/>
</dbReference>
<dbReference type="InterPro" id="IPR011705">
    <property type="entry name" value="BACK"/>
</dbReference>
<dbReference type="EMBL" id="CALNXJ010000052">
    <property type="protein sequence ID" value="CAH3152873.1"/>
    <property type="molecule type" value="Genomic_DNA"/>
</dbReference>
<dbReference type="SUPFAM" id="SSF54695">
    <property type="entry name" value="POZ domain"/>
    <property type="match status" value="1"/>
</dbReference>
<feature type="domain" description="BTB" evidence="3">
    <location>
        <begin position="29"/>
        <end position="103"/>
    </location>
</feature>
<name>A0AAU9XNB1_9CNID</name>
<reference evidence="4 5" key="1">
    <citation type="submission" date="2022-05" db="EMBL/GenBank/DDBJ databases">
        <authorList>
            <consortium name="Genoscope - CEA"/>
            <person name="William W."/>
        </authorList>
    </citation>
    <scope>NUCLEOTIDE SEQUENCE [LARGE SCALE GENOMIC DNA]</scope>
</reference>
<dbReference type="InterPro" id="IPR000210">
    <property type="entry name" value="BTB/POZ_dom"/>
</dbReference>
<dbReference type="Pfam" id="PF07707">
    <property type="entry name" value="BACK"/>
    <property type="match status" value="1"/>
</dbReference>
<dbReference type="InterPro" id="IPR038648">
    <property type="entry name" value="PHR_sf"/>
</dbReference>
<comment type="caution">
    <text evidence="4">The sequence shown here is derived from an EMBL/GenBank/DDBJ whole genome shotgun (WGS) entry which is preliminary data.</text>
</comment>
<dbReference type="InterPro" id="IPR011333">
    <property type="entry name" value="SKP1/BTB/POZ_sf"/>
</dbReference>
<dbReference type="GO" id="GO:0005829">
    <property type="term" value="C:cytosol"/>
    <property type="evidence" value="ECO:0007669"/>
    <property type="project" value="TreeGrafter"/>
</dbReference>
<dbReference type="AlphaFoldDB" id="A0AAU9XNB1"/>
<dbReference type="SMART" id="SM00875">
    <property type="entry name" value="BACK"/>
    <property type="match status" value="1"/>
</dbReference>
<dbReference type="GO" id="GO:0022008">
    <property type="term" value="P:neurogenesis"/>
    <property type="evidence" value="ECO:0007669"/>
    <property type="project" value="TreeGrafter"/>
</dbReference>
<evidence type="ECO:0000256" key="2">
    <source>
        <dbReference type="ARBA" id="ARBA00022490"/>
    </source>
</evidence>
<dbReference type="Gene3D" id="2.60.120.820">
    <property type="entry name" value="PHR domain"/>
    <property type="match status" value="1"/>
</dbReference>
<comment type="subcellular location">
    <subcellularLocation>
        <location evidence="1">Cytoplasm</location>
    </subcellularLocation>
</comment>
<sequence>MSHAKGNWQPSRPNINERTEYMFNNDLYSDVKFIVPKTVGESKIKREIPAHKFILSISSPVFEAMFHNVLAEPTDTIELPDCEYESLLELFRYMYSDEANLNGNNVMGVLYLANKYIVPALADICVTYLQENVDSSNVFNVLPSALIYEEKELVEECWDVVDNQTEQALRSEAFKTIERSLLEAVVQRDSLAIKELNLFQAVNLWAAKECERQGLSTNGKVKRRILGESIVRGIRFPLIRQAEFARIVLVSEILTTQEVARFFKYYNYAQSASSLGFLDSKRTGFSDHRIYHCRRFRSLLDGRNRVNGGNNDRLLFRVDRDIIVHGVGLFGSDNNSYSITVELKESGQTFPEEVVSETVQCTYIPYKCDFYFGYELMFHAPIYVKKNTDYEFKASIHGPQSWVGRNGTAIIQYILPIARFTFTDVKDVSNATTTKEGQFPEILFSCIV</sequence>
<dbReference type="Gene3D" id="1.25.40.420">
    <property type="match status" value="1"/>
</dbReference>
<evidence type="ECO:0000256" key="1">
    <source>
        <dbReference type="ARBA" id="ARBA00004496"/>
    </source>
</evidence>
<accession>A0AAU9XNB1</accession>
<evidence type="ECO:0000313" key="4">
    <source>
        <dbReference type="EMBL" id="CAH3152873.1"/>
    </source>
</evidence>
<dbReference type="Gene3D" id="3.30.710.10">
    <property type="entry name" value="Potassium Channel Kv1.1, Chain A"/>
    <property type="match status" value="1"/>
</dbReference>
<proteinExistence type="predicted"/>
<dbReference type="PROSITE" id="PS50097">
    <property type="entry name" value="BTB"/>
    <property type="match status" value="1"/>
</dbReference>
<keyword evidence="5" id="KW-1185">Reference proteome</keyword>
<protein>
    <recommendedName>
        <fullName evidence="3">BTB domain-containing protein</fullName>
    </recommendedName>
</protein>
<evidence type="ECO:0000313" key="5">
    <source>
        <dbReference type="Proteomes" id="UP001159428"/>
    </source>
</evidence>
<dbReference type="Pfam" id="PF08005">
    <property type="entry name" value="PHR"/>
    <property type="match status" value="1"/>
</dbReference>